<dbReference type="GO" id="GO:0005549">
    <property type="term" value="F:odorant binding"/>
    <property type="evidence" value="ECO:0007669"/>
    <property type="project" value="InterPro"/>
</dbReference>
<protein>
    <recommendedName>
        <fullName evidence="11">Odorant receptor</fullName>
    </recommendedName>
</protein>
<evidence type="ECO:0000256" key="1">
    <source>
        <dbReference type="ARBA" id="ARBA00004651"/>
    </source>
</evidence>
<name>A0A6M9TYI1_ZEUCU</name>
<sequence>MSFRAYDMKTFLVYPEFALNLACFESFFWSENQYLHKSTTWYRLKRLIYIIITIILLVHICAVTASAFVPRVTPEAEAYSPSDSKLFEVLAIVSYFCCSFYKMWNIFWRRDDICRVMEELKALFPSIAKQKRLAELNESKEGKIGSGGIYRLEYYEEKSRTIMQFITRYFMFAYVAYNSIPVMQLCFAVITQQEHITYRAQANAWYPWHNHNDHSSFMGFMLSYLTQAIVEYTSIAFVMSGEFIFCFFTTQMLMHYNYLCSALSALDASAPDAVRQLKALISYHTHLLRLSKLINSIFNLTFALDLIITTFAISLMGLAIVLVNFADALMFSAGFSFFLLLGYLFCNNGDEILRETMQINSAIFYSNWYEGSPEYRRLIIFFIMRTKTPCQYQAYGYTPLSMETYMRILKLSYQMFTSVRAIE</sequence>
<dbReference type="EMBL" id="MT474443">
    <property type="protein sequence ID" value="QKN21155.1"/>
    <property type="molecule type" value="mRNA"/>
</dbReference>
<gene>
    <name evidence="12" type="primary">OR69a.2</name>
</gene>
<feature type="transmembrane region" description="Helical" evidence="11">
    <location>
        <begin position="169"/>
        <end position="190"/>
    </location>
</feature>
<accession>A0A6M9TYI1</accession>
<keyword evidence="5 11" id="KW-0552">Olfaction</keyword>
<evidence type="ECO:0000256" key="2">
    <source>
        <dbReference type="ARBA" id="ARBA00022475"/>
    </source>
</evidence>
<dbReference type="Pfam" id="PF02949">
    <property type="entry name" value="7tm_6"/>
    <property type="match status" value="1"/>
</dbReference>
<feature type="transmembrane region" description="Helical" evidence="11">
    <location>
        <begin position="224"/>
        <end position="248"/>
    </location>
</feature>
<proteinExistence type="evidence at transcript level"/>
<evidence type="ECO:0000256" key="8">
    <source>
        <dbReference type="ARBA" id="ARBA00023170"/>
    </source>
</evidence>
<evidence type="ECO:0000256" key="3">
    <source>
        <dbReference type="ARBA" id="ARBA00022606"/>
    </source>
</evidence>
<keyword evidence="9 11" id="KW-0807">Transducer</keyword>
<reference evidence="12" key="1">
    <citation type="journal article" date="2020" name="Mol. Phylogenet. Evol.">
        <title>Analyses of chemosensory genes provide insight into the evolution of behavioral differences to phytochemicals in Bactrocera species.</title>
        <authorList>
            <person name="Wu Z."/>
            <person name="Cui Y."/>
            <person name="Ma J."/>
            <person name="Qu M."/>
            <person name="Lin J."/>
        </authorList>
    </citation>
    <scope>NUCLEOTIDE SEQUENCE</scope>
</reference>
<comment type="subcellular location">
    <subcellularLocation>
        <location evidence="1 11">Cell membrane</location>
        <topology evidence="1 11">Multi-pass membrane protein</topology>
    </subcellularLocation>
</comment>
<comment type="caution">
    <text evidence="11">Lacks conserved residue(s) required for the propagation of feature annotation.</text>
</comment>
<dbReference type="PANTHER" id="PTHR21137:SF44">
    <property type="entry name" value="ODORANT RECEPTOR 13A-RELATED"/>
    <property type="match status" value="1"/>
</dbReference>
<feature type="transmembrane region" description="Helical" evidence="11">
    <location>
        <begin position="47"/>
        <end position="69"/>
    </location>
</feature>
<keyword evidence="6 11" id="KW-1133">Transmembrane helix</keyword>
<dbReference type="AlphaFoldDB" id="A0A6M9TYI1"/>
<evidence type="ECO:0000256" key="7">
    <source>
        <dbReference type="ARBA" id="ARBA00023136"/>
    </source>
</evidence>
<evidence type="ECO:0000256" key="5">
    <source>
        <dbReference type="ARBA" id="ARBA00022725"/>
    </source>
</evidence>
<evidence type="ECO:0000256" key="9">
    <source>
        <dbReference type="ARBA" id="ARBA00023224"/>
    </source>
</evidence>
<dbReference type="InterPro" id="IPR004117">
    <property type="entry name" value="7tm6_olfct_rcpt"/>
</dbReference>
<dbReference type="GO" id="GO:0007165">
    <property type="term" value="P:signal transduction"/>
    <property type="evidence" value="ECO:0007669"/>
    <property type="project" value="UniProtKB-KW"/>
</dbReference>
<comment type="subunit">
    <text evidence="10">Interacts with Orco. Complexes exist early in the endomembrane system in olfactory sensory neurons (OSNs), coupling these complexes to the conserved ciliary trafficking pathway.</text>
</comment>
<evidence type="ECO:0000256" key="11">
    <source>
        <dbReference type="RuleBase" id="RU351113"/>
    </source>
</evidence>
<keyword evidence="7 11" id="KW-0472">Membrane</keyword>
<keyword evidence="8 11" id="KW-0675">Receptor</keyword>
<keyword evidence="3 11" id="KW-0716">Sensory transduction</keyword>
<dbReference type="PANTHER" id="PTHR21137">
    <property type="entry name" value="ODORANT RECEPTOR"/>
    <property type="match status" value="1"/>
</dbReference>
<feature type="transmembrane region" description="Helical" evidence="11">
    <location>
        <begin position="89"/>
        <end position="108"/>
    </location>
</feature>
<dbReference type="GO" id="GO:0005886">
    <property type="term" value="C:plasma membrane"/>
    <property type="evidence" value="ECO:0007669"/>
    <property type="project" value="UniProtKB-SubCell"/>
</dbReference>
<dbReference type="GO" id="GO:0004984">
    <property type="term" value="F:olfactory receptor activity"/>
    <property type="evidence" value="ECO:0007669"/>
    <property type="project" value="InterPro"/>
</dbReference>
<keyword evidence="2" id="KW-1003">Cell membrane</keyword>
<keyword evidence="4 11" id="KW-0812">Transmembrane</keyword>
<evidence type="ECO:0000313" key="12">
    <source>
        <dbReference type="EMBL" id="QKN21155.1"/>
    </source>
</evidence>
<feature type="transmembrane region" description="Helical" evidence="11">
    <location>
        <begin position="328"/>
        <end position="346"/>
    </location>
</feature>
<evidence type="ECO:0000256" key="4">
    <source>
        <dbReference type="ARBA" id="ARBA00022692"/>
    </source>
</evidence>
<organism evidence="12">
    <name type="scientific">Zeugodacus cucurbitae</name>
    <name type="common">Melon fruit fly</name>
    <name type="synonym">Bactrocera cucurbitae</name>
    <dbReference type="NCBI Taxonomy" id="28588"/>
    <lineage>
        <taxon>Eukaryota</taxon>
        <taxon>Metazoa</taxon>
        <taxon>Ecdysozoa</taxon>
        <taxon>Arthropoda</taxon>
        <taxon>Hexapoda</taxon>
        <taxon>Insecta</taxon>
        <taxon>Pterygota</taxon>
        <taxon>Neoptera</taxon>
        <taxon>Endopterygota</taxon>
        <taxon>Diptera</taxon>
        <taxon>Brachycera</taxon>
        <taxon>Muscomorpha</taxon>
        <taxon>Tephritoidea</taxon>
        <taxon>Tephritidae</taxon>
        <taxon>Zeugodacus</taxon>
        <taxon>Zeugodacus</taxon>
    </lineage>
</organism>
<evidence type="ECO:0000256" key="10">
    <source>
        <dbReference type="ARBA" id="ARBA00038679"/>
    </source>
</evidence>
<comment type="similarity">
    <text evidence="11">Belongs to the insect chemoreceptor superfamily. Heteromeric odorant receptor channel (TC 1.A.69) family.</text>
</comment>
<evidence type="ECO:0000256" key="6">
    <source>
        <dbReference type="ARBA" id="ARBA00022989"/>
    </source>
</evidence>
<feature type="transmembrane region" description="Helical" evidence="11">
    <location>
        <begin position="297"/>
        <end position="322"/>
    </location>
</feature>